<dbReference type="InterPro" id="IPR035681">
    <property type="entry name" value="ComA-like_MBL"/>
</dbReference>
<feature type="transmembrane region" description="Helical" evidence="6">
    <location>
        <begin position="331"/>
        <end position="354"/>
    </location>
</feature>
<evidence type="ECO:0000256" key="1">
    <source>
        <dbReference type="ARBA" id="ARBA00004651"/>
    </source>
</evidence>
<feature type="transmembrane region" description="Helical" evidence="6">
    <location>
        <begin position="31"/>
        <end position="50"/>
    </location>
</feature>
<dbReference type="Gene3D" id="3.60.15.10">
    <property type="entry name" value="Ribonuclease Z/Hydroxyacylglutathione hydrolase-like"/>
    <property type="match status" value="1"/>
</dbReference>
<dbReference type="SUPFAM" id="SSF56281">
    <property type="entry name" value="Metallo-hydrolase/oxidoreductase"/>
    <property type="match status" value="1"/>
</dbReference>
<dbReference type="RefSeq" id="WP_230438814.1">
    <property type="nucleotide sequence ID" value="NZ_CP087715.1"/>
</dbReference>
<keyword evidence="2" id="KW-1003">Cell membrane</keyword>
<evidence type="ECO:0000259" key="7">
    <source>
        <dbReference type="SMART" id="SM00849"/>
    </source>
</evidence>
<reference evidence="9" key="1">
    <citation type="journal article" date="2019" name="Int. J. Syst. Evol. Microbiol.">
        <title>The Global Catalogue of Microorganisms (GCM) 10K type strain sequencing project: providing services to taxonomists for standard genome sequencing and annotation.</title>
        <authorList>
            <consortium name="The Broad Institute Genomics Platform"/>
            <consortium name="The Broad Institute Genome Sequencing Center for Infectious Disease"/>
            <person name="Wu L."/>
            <person name="Ma J."/>
        </authorList>
    </citation>
    <scope>NUCLEOTIDE SEQUENCE [LARGE SCALE GENOMIC DNA]</scope>
    <source>
        <strain evidence="9">CCUG 54356</strain>
    </source>
</reference>
<evidence type="ECO:0000256" key="4">
    <source>
        <dbReference type="ARBA" id="ARBA00022989"/>
    </source>
</evidence>
<dbReference type="SMART" id="SM00849">
    <property type="entry name" value="Lactamase_B"/>
    <property type="match status" value="1"/>
</dbReference>
<dbReference type="InterPro" id="IPR004477">
    <property type="entry name" value="ComEC_N"/>
</dbReference>
<dbReference type="Pfam" id="PF03772">
    <property type="entry name" value="Competence"/>
    <property type="match status" value="1"/>
</dbReference>
<dbReference type="Proteomes" id="UP001597264">
    <property type="component" value="Unassembled WGS sequence"/>
</dbReference>
<keyword evidence="9" id="KW-1185">Reference proteome</keyword>
<dbReference type="InterPro" id="IPR001279">
    <property type="entry name" value="Metallo-B-lactamas"/>
</dbReference>
<feature type="transmembrane region" description="Helical" evidence="6">
    <location>
        <begin position="82"/>
        <end position="98"/>
    </location>
</feature>
<feature type="transmembrane region" description="Helical" evidence="6">
    <location>
        <begin position="296"/>
        <end position="325"/>
    </location>
</feature>
<organism evidence="8 9">
    <name type="scientific">Microbulbifer celer</name>
    <dbReference type="NCBI Taxonomy" id="435905"/>
    <lineage>
        <taxon>Bacteria</taxon>
        <taxon>Pseudomonadati</taxon>
        <taxon>Pseudomonadota</taxon>
        <taxon>Gammaproteobacteria</taxon>
        <taxon>Cellvibrionales</taxon>
        <taxon>Microbulbiferaceae</taxon>
        <taxon>Microbulbifer</taxon>
    </lineage>
</organism>
<feature type="transmembrane region" description="Helical" evidence="6">
    <location>
        <begin position="448"/>
        <end position="470"/>
    </location>
</feature>
<protein>
    <submittedName>
        <fullName evidence="8">DNA internalization-related competence protein ComEC/Rec2</fullName>
    </submittedName>
</protein>
<feature type="transmembrane region" description="Helical" evidence="6">
    <location>
        <begin position="513"/>
        <end position="531"/>
    </location>
</feature>
<feature type="transmembrane region" description="Helical" evidence="6">
    <location>
        <begin position="375"/>
        <end position="394"/>
    </location>
</feature>
<comment type="subcellular location">
    <subcellularLocation>
        <location evidence="1">Cell membrane</location>
        <topology evidence="1">Multi-pass membrane protein</topology>
    </subcellularLocation>
</comment>
<dbReference type="EMBL" id="JBHTLR010000019">
    <property type="protein sequence ID" value="MFD1217693.1"/>
    <property type="molecule type" value="Genomic_DNA"/>
</dbReference>
<sequence>MSVLTGAGRDPVHRVLESLNTSTVNAFTTQWVVSVCLWGWPAGVGAVSLLPHLPQGATYWLLLVVSSTCCICGRWASSWGRWLLLPGVAGLGLGWGIWHAQGLMDARLPEVQHGSDFPLTVEVVSLPEVSPATFRFGRAEGESGPAYDIRFTARVNAPAPAFLLDRTLSVRWYGVPEAQRHQLRNGSHWRMTLRLKTPRGSINPHTFDYEAWLLQRGIAATGYVRSRDGVPELVAEGRGFGYFREVLRDGLSGQSREGEGQVITQAPVMAALLLGDRSDLEPETRELLRNTGTAHLLAISGLHVGMVAAIGLLLGRLISWLIGLYRPLSPGLLPAITALLCAGSYTLVAGAPLSAQRALIMTAVLLLAWLWRRRIGAGSGFALALAAVVTWQPLAPLNAGFWLSFGAVAGLLLGYSGRLRIPATENVDEKRFKFRIRDWLYNLTRSQWLIFVCLLVPSALIFSGVSFSGLLLNLMAIPWVGFLVLPVLLLAGVVLSLGYLFPGILNGSVLPVLLNYVDWQLSCLLDFLAAGEQLAPGWQPLTIVDPLLAGLALLAVLLLILPRGFPGRYLGYVLPVLLVFGWTARGEPGLPVSVPDGNGESLSVTVLDVGQGLAIAVRSGGTSLVFDTGIDSPSGWSAGDSIVAPYLRGEGVRRVDALILSHGDRDHAGGLAGLLAVMPVDRGFAPGQLKARFSEAAIPTEPCIAGTSVVLGKQAGAFKLDWLWPESTALTGEENAHSCVALLQWRGHRILLTGDIPASVERRLASQYPDFAAVDLLVAPHHGSRSSSSLALVQWARPGRVVFSAGFRHHFGHPHPDVVERFAAAGSQIFNTAEMGAVRFEWSGEAENAVIRLARCRNRFWYKNSALCEDWRM</sequence>
<accession>A0ABW3UAB4</accession>
<name>A0ABW3UAB4_9GAMM</name>
<comment type="caution">
    <text evidence="8">The sequence shown here is derived from an EMBL/GenBank/DDBJ whole genome shotgun (WGS) entry which is preliminary data.</text>
</comment>
<dbReference type="PANTHER" id="PTHR30619:SF1">
    <property type="entry name" value="RECOMBINATION PROTEIN 2"/>
    <property type="match status" value="1"/>
</dbReference>
<evidence type="ECO:0000256" key="5">
    <source>
        <dbReference type="ARBA" id="ARBA00023136"/>
    </source>
</evidence>
<dbReference type="NCBIfam" id="TIGR00360">
    <property type="entry name" value="ComEC_N-term"/>
    <property type="match status" value="1"/>
</dbReference>
<dbReference type="Pfam" id="PF00753">
    <property type="entry name" value="Lactamase_B"/>
    <property type="match status" value="1"/>
</dbReference>
<feature type="domain" description="Metallo-beta-lactamase" evidence="7">
    <location>
        <begin position="611"/>
        <end position="806"/>
    </location>
</feature>
<keyword evidence="4 6" id="KW-1133">Transmembrane helix</keyword>
<feature type="transmembrane region" description="Helical" evidence="6">
    <location>
        <begin position="400"/>
        <end position="421"/>
    </location>
</feature>
<dbReference type="PANTHER" id="PTHR30619">
    <property type="entry name" value="DNA INTERNALIZATION/COMPETENCE PROTEIN COMEC/REC2"/>
    <property type="match status" value="1"/>
</dbReference>
<evidence type="ECO:0000256" key="6">
    <source>
        <dbReference type="SAM" id="Phobius"/>
    </source>
</evidence>
<proteinExistence type="predicted"/>
<dbReference type="InterPro" id="IPR004797">
    <property type="entry name" value="Competence_ComEC/Rec2"/>
</dbReference>
<dbReference type="InterPro" id="IPR052159">
    <property type="entry name" value="Competence_DNA_uptake"/>
</dbReference>
<evidence type="ECO:0000313" key="9">
    <source>
        <dbReference type="Proteomes" id="UP001597264"/>
    </source>
</evidence>
<dbReference type="CDD" id="cd07731">
    <property type="entry name" value="ComA-like_MBL-fold"/>
    <property type="match status" value="1"/>
</dbReference>
<keyword evidence="3 6" id="KW-0812">Transmembrane</keyword>
<gene>
    <name evidence="8" type="ORF">ACFQ2X_13865</name>
</gene>
<dbReference type="InterPro" id="IPR036866">
    <property type="entry name" value="RibonucZ/Hydroxyglut_hydro"/>
</dbReference>
<feature type="transmembrane region" description="Helical" evidence="6">
    <location>
        <begin position="569"/>
        <end position="585"/>
    </location>
</feature>
<dbReference type="InterPro" id="IPR025405">
    <property type="entry name" value="DUF4131"/>
</dbReference>
<evidence type="ECO:0000256" key="2">
    <source>
        <dbReference type="ARBA" id="ARBA00022475"/>
    </source>
</evidence>
<keyword evidence="5 6" id="KW-0472">Membrane</keyword>
<dbReference type="Pfam" id="PF13567">
    <property type="entry name" value="DUF4131"/>
    <property type="match status" value="1"/>
</dbReference>
<feature type="transmembrane region" description="Helical" evidence="6">
    <location>
        <begin position="476"/>
        <end position="501"/>
    </location>
</feature>
<evidence type="ECO:0000313" key="8">
    <source>
        <dbReference type="EMBL" id="MFD1217693.1"/>
    </source>
</evidence>
<feature type="transmembrane region" description="Helical" evidence="6">
    <location>
        <begin position="543"/>
        <end position="562"/>
    </location>
</feature>
<dbReference type="NCBIfam" id="TIGR00361">
    <property type="entry name" value="ComEC_Rec2"/>
    <property type="match status" value="1"/>
</dbReference>
<feature type="transmembrane region" description="Helical" evidence="6">
    <location>
        <begin position="57"/>
        <end position="76"/>
    </location>
</feature>
<evidence type="ECO:0000256" key="3">
    <source>
        <dbReference type="ARBA" id="ARBA00022692"/>
    </source>
</evidence>